<name>A0AAD2CM08_9STRA</name>
<evidence type="ECO:0000313" key="2">
    <source>
        <dbReference type="EMBL" id="CAJ1926693.1"/>
    </source>
</evidence>
<evidence type="ECO:0000313" key="3">
    <source>
        <dbReference type="Proteomes" id="UP001295423"/>
    </source>
</evidence>
<organism evidence="2 3">
    <name type="scientific">Cylindrotheca closterium</name>
    <dbReference type="NCBI Taxonomy" id="2856"/>
    <lineage>
        <taxon>Eukaryota</taxon>
        <taxon>Sar</taxon>
        <taxon>Stramenopiles</taxon>
        <taxon>Ochrophyta</taxon>
        <taxon>Bacillariophyta</taxon>
        <taxon>Bacillariophyceae</taxon>
        <taxon>Bacillariophycidae</taxon>
        <taxon>Bacillariales</taxon>
        <taxon>Bacillariaceae</taxon>
        <taxon>Cylindrotheca</taxon>
    </lineage>
</organism>
<accession>A0AAD2CM08</accession>
<sequence>MMFLDPSNAMSHGLMFVARQREREVATKGVTSTRLPPPTNGMEKRKANHSAKDTAAIQTLIEEAMKLQEELIHGLSLRIHHTAQLADRMQGEGGDAEQHLVCVSMRKLKVVQQEYIQALFCKRALETLSEHHEYGLVTLKGVEKEIRAITMCNESNKKSTKTTASKWSDDELLLQLKKRKFFPILRIEDGSVAFGWTDIPPFCNHNVARQRAMEVATKGFTKIHIPMGYEKIENPCTDAVLLISQAEQHVVEFNKQLHKLNLQIHLLVKAATGSLEHGNSVEACLRMKEMESIQAEYLAILKVLEGIKVLVSDIQHGVIDLNLGSQTLEDICDLSNSNVEAEEDLGDEEYLSRLEEKQFYPRLFSLVGGEGVRIFYRATAPDKKGASAPKSIEEAPNKTRVSFQMHQPRREMVSRVA</sequence>
<keyword evidence="3" id="KW-1185">Reference proteome</keyword>
<comment type="caution">
    <text evidence="2">The sequence shown here is derived from an EMBL/GenBank/DDBJ whole genome shotgun (WGS) entry which is preliminary data.</text>
</comment>
<feature type="region of interest" description="Disordered" evidence="1">
    <location>
        <begin position="25"/>
        <end position="51"/>
    </location>
</feature>
<protein>
    <submittedName>
        <fullName evidence="2">Uncharacterized protein</fullName>
    </submittedName>
</protein>
<dbReference type="EMBL" id="CAKOGP040000003">
    <property type="protein sequence ID" value="CAJ1926693.1"/>
    <property type="molecule type" value="Genomic_DNA"/>
</dbReference>
<proteinExistence type="predicted"/>
<reference evidence="2" key="1">
    <citation type="submission" date="2023-08" db="EMBL/GenBank/DDBJ databases">
        <authorList>
            <person name="Audoor S."/>
            <person name="Bilcke G."/>
        </authorList>
    </citation>
    <scope>NUCLEOTIDE SEQUENCE</scope>
</reference>
<evidence type="ECO:0000256" key="1">
    <source>
        <dbReference type="SAM" id="MobiDB-lite"/>
    </source>
</evidence>
<dbReference type="AlphaFoldDB" id="A0AAD2CM08"/>
<gene>
    <name evidence="2" type="ORF">CYCCA115_LOCUS1237</name>
</gene>
<dbReference type="Proteomes" id="UP001295423">
    <property type="component" value="Unassembled WGS sequence"/>
</dbReference>